<dbReference type="Gene3D" id="3.30.1340.10">
    <property type="entry name" value="HPr-like"/>
    <property type="match status" value="1"/>
</dbReference>
<dbReference type="InterPro" id="IPR000032">
    <property type="entry name" value="HPr-like"/>
</dbReference>
<dbReference type="PROSITE" id="PS00369">
    <property type="entry name" value="PTS_HPR_HIS"/>
    <property type="match status" value="1"/>
</dbReference>
<keyword evidence="3" id="KW-0963">Cytoplasm</keyword>
<evidence type="ECO:0000313" key="6">
    <source>
        <dbReference type="EMBL" id="MBK1726536.1"/>
    </source>
</evidence>
<dbReference type="PROSITE" id="PS51350">
    <property type="entry name" value="PTS_HPR_DOM"/>
    <property type="match status" value="1"/>
</dbReference>
<dbReference type="RefSeq" id="WP_200257797.1">
    <property type="nucleotide sequence ID" value="NZ_NRSH01000049.1"/>
</dbReference>
<dbReference type="PROSITE" id="PS00589">
    <property type="entry name" value="PTS_HPR_SER"/>
    <property type="match status" value="1"/>
</dbReference>
<comment type="similarity">
    <text evidence="2">Belongs to the HPr family.</text>
</comment>
<proteinExistence type="inferred from homology"/>
<dbReference type="NCBIfam" id="TIGR01003">
    <property type="entry name" value="PTS_HPr_family"/>
    <property type="match status" value="1"/>
</dbReference>
<gene>
    <name evidence="6" type="ORF">CKO13_05765</name>
</gene>
<dbReference type="PRINTS" id="PR00107">
    <property type="entry name" value="PHOSPHOCPHPR"/>
</dbReference>
<dbReference type="InterPro" id="IPR002114">
    <property type="entry name" value="PTS_HPr_Ser_P_site"/>
</dbReference>
<dbReference type="PANTHER" id="PTHR33705">
    <property type="entry name" value="PHOSPHOCARRIER PROTEIN HPR"/>
    <property type="match status" value="1"/>
</dbReference>
<evidence type="ECO:0000256" key="2">
    <source>
        <dbReference type="ARBA" id="ARBA00010736"/>
    </source>
</evidence>
<comment type="caution">
    <text evidence="6">The sequence shown here is derived from an EMBL/GenBank/DDBJ whole genome shotgun (WGS) entry which is preliminary data.</text>
</comment>
<evidence type="ECO:0000313" key="7">
    <source>
        <dbReference type="Proteomes" id="UP000738126"/>
    </source>
</evidence>
<dbReference type="EMBL" id="NRSH01000049">
    <property type="protein sequence ID" value="MBK1726536.1"/>
    <property type="molecule type" value="Genomic_DNA"/>
</dbReference>
<keyword evidence="4" id="KW-0598">Phosphotransferase system</keyword>
<sequence>MTRRDAVITNRLGLHARAAARFVAVASTYEGEIAVSQAEKRVSGKSIMGLMMLAAGQHTTLTIEAEGPDAEAAVEALATLVENGFDEESDSA</sequence>
<dbReference type="SUPFAM" id="SSF55594">
    <property type="entry name" value="HPr-like"/>
    <property type="match status" value="1"/>
</dbReference>
<name>A0ABS1E7Y2_9GAMM</name>
<dbReference type="Proteomes" id="UP000738126">
    <property type="component" value="Unassembled WGS sequence"/>
</dbReference>
<evidence type="ECO:0000256" key="3">
    <source>
        <dbReference type="ARBA" id="ARBA00022490"/>
    </source>
</evidence>
<dbReference type="InterPro" id="IPR035895">
    <property type="entry name" value="HPr-like_sf"/>
</dbReference>
<comment type="subcellular location">
    <subcellularLocation>
        <location evidence="1">Cytoplasm</location>
    </subcellularLocation>
</comment>
<dbReference type="CDD" id="cd00367">
    <property type="entry name" value="PTS-HPr_like"/>
    <property type="match status" value="1"/>
</dbReference>
<evidence type="ECO:0000256" key="4">
    <source>
        <dbReference type="ARBA" id="ARBA00022683"/>
    </source>
</evidence>
<protein>
    <submittedName>
        <fullName evidence="6">Phosphocarrier protein HPr</fullName>
    </submittedName>
</protein>
<evidence type="ECO:0000259" key="5">
    <source>
        <dbReference type="PROSITE" id="PS51350"/>
    </source>
</evidence>
<organism evidence="6 7">
    <name type="scientific">Halorhodospira neutriphila</name>
    <dbReference type="NCBI Taxonomy" id="168379"/>
    <lineage>
        <taxon>Bacteria</taxon>
        <taxon>Pseudomonadati</taxon>
        <taxon>Pseudomonadota</taxon>
        <taxon>Gammaproteobacteria</taxon>
        <taxon>Chromatiales</taxon>
        <taxon>Ectothiorhodospiraceae</taxon>
        <taxon>Halorhodospira</taxon>
    </lineage>
</organism>
<reference evidence="6 7" key="1">
    <citation type="journal article" date="2020" name="Microorganisms">
        <title>Osmotic Adaptation and Compatible Solute Biosynthesis of Phototrophic Bacteria as Revealed from Genome Analyses.</title>
        <authorList>
            <person name="Imhoff J.F."/>
            <person name="Rahn T."/>
            <person name="Kunzel S."/>
            <person name="Keller A."/>
            <person name="Neulinger S.C."/>
        </authorList>
    </citation>
    <scope>NUCLEOTIDE SEQUENCE [LARGE SCALE GENOMIC DNA]</scope>
    <source>
        <strain evidence="6 7">DSM 15116</strain>
    </source>
</reference>
<evidence type="ECO:0000256" key="1">
    <source>
        <dbReference type="ARBA" id="ARBA00004496"/>
    </source>
</evidence>
<feature type="domain" description="HPr" evidence="5">
    <location>
        <begin position="1"/>
        <end position="88"/>
    </location>
</feature>
<dbReference type="InterPro" id="IPR001020">
    <property type="entry name" value="PTS_HPr_His_P_site"/>
</dbReference>
<dbReference type="InterPro" id="IPR050399">
    <property type="entry name" value="HPr"/>
</dbReference>
<dbReference type="Pfam" id="PF00381">
    <property type="entry name" value="PTS-HPr"/>
    <property type="match status" value="1"/>
</dbReference>
<keyword evidence="7" id="KW-1185">Reference proteome</keyword>
<dbReference type="PANTHER" id="PTHR33705:SF2">
    <property type="entry name" value="PHOSPHOCARRIER PROTEIN NPR"/>
    <property type="match status" value="1"/>
</dbReference>
<accession>A0ABS1E7Y2</accession>